<evidence type="ECO:0000313" key="7">
    <source>
        <dbReference type="EMBL" id="TWB18457.1"/>
    </source>
</evidence>
<feature type="transmembrane region" description="Helical" evidence="5">
    <location>
        <begin position="209"/>
        <end position="228"/>
    </location>
</feature>
<feature type="domain" description="STAS" evidence="6">
    <location>
        <begin position="456"/>
        <end position="557"/>
    </location>
</feature>
<feature type="transmembrane region" description="Helical" evidence="5">
    <location>
        <begin position="264"/>
        <end position="284"/>
    </location>
</feature>
<feature type="transmembrane region" description="Helical" evidence="5">
    <location>
        <begin position="296"/>
        <end position="319"/>
    </location>
</feature>
<evidence type="ECO:0000256" key="3">
    <source>
        <dbReference type="ARBA" id="ARBA00022989"/>
    </source>
</evidence>
<sequence>MHRTMAEPGWRELYKPKLVTVLREGYGLRDLRADLVAGLTVAIVALPLSMAIAIASGVTPDRGLYTAIVGGFLVSLLGGSRFQIGGPAGAFIVLVAASVERLGVGGMALAVVLSGLILMAIGALRLGTFIKYIPYPVTVGFTAGIAVIIAASQARDLLGLTLPGKEPGPLVPKLLALGHALPTLNPAALGTAVATIALIVLLRRWRPQWPVLLIAVATASAVAAFAHLPVETIGTRFGGIPRSLPAPHLPPLSPDLVLAVLPDAVSFALLGAIESLLSAVVADGMTGRRHRANAELVAQGVANIASALCGGICVTGTIARTATNVRAGARGPVSGMAHAVFLALFMAVAAPLASYIPLPALAGVLAIVAWNMAEKHAFGLLLRASWGDAAVLLSTFLLTVLRDLTLGIVVGFATGSLLFIHRMAGTLRVEGGNPLVAPDVADRAGPLPDQPQTRDDDILVFRLSGAFFFGAAAGVSALFDRIAARPRAYVLDLTAVPLLDSTAVTVIDGLAAKARKQGAVVAIALADPEARRLLLTQGLKPPRVYVGRTLDQALVRARRALGRPGDLPDTNHEAA</sequence>
<evidence type="ECO:0000256" key="1">
    <source>
        <dbReference type="ARBA" id="ARBA00004141"/>
    </source>
</evidence>
<protein>
    <submittedName>
        <fullName evidence="7">SulP family sulfate permease</fullName>
    </submittedName>
</protein>
<name>A0A560FA11_9PROT</name>
<keyword evidence="2 5" id="KW-0812">Transmembrane</keyword>
<dbReference type="AlphaFoldDB" id="A0A560FA11"/>
<keyword evidence="3 5" id="KW-1133">Transmembrane helix</keyword>
<feature type="transmembrane region" description="Helical" evidence="5">
    <location>
        <begin position="133"/>
        <end position="154"/>
    </location>
</feature>
<reference evidence="7 8" key="1">
    <citation type="submission" date="2019-06" db="EMBL/GenBank/DDBJ databases">
        <title>Genomic Encyclopedia of Type Strains, Phase IV (KMG-V): Genome sequencing to study the core and pangenomes of soil and plant-associated prokaryotes.</title>
        <authorList>
            <person name="Whitman W."/>
        </authorList>
    </citation>
    <scope>NUCLEOTIDE SEQUENCE [LARGE SCALE GENOMIC DNA]</scope>
    <source>
        <strain evidence="7 8">BR 11880</strain>
    </source>
</reference>
<dbReference type="Pfam" id="PF01740">
    <property type="entry name" value="STAS"/>
    <property type="match status" value="1"/>
</dbReference>
<feature type="transmembrane region" description="Helical" evidence="5">
    <location>
        <begin position="339"/>
        <end position="368"/>
    </location>
</feature>
<feature type="transmembrane region" description="Helical" evidence="5">
    <location>
        <begin position="102"/>
        <end position="121"/>
    </location>
</feature>
<dbReference type="InterPro" id="IPR011547">
    <property type="entry name" value="SLC26A/SulP_dom"/>
</dbReference>
<gene>
    <name evidence="7" type="ORF">FBZ89_110104</name>
</gene>
<evidence type="ECO:0000313" key="8">
    <source>
        <dbReference type="Proteomes" id="UP000319859"/>
    </source>
</evidence>
<dbReference type="PROSITE" id="PS50801">
    <property type="entry name" value="STAS"/>
    <property type="match status" value="1"/>
</dbReference>
<feature type="transmembrane region" description="Helical" evidence="5">
    <location>
        <begin position="174"/>
        <end position="202"/>
    </location>
</feature>
<keyword evidence="4 5" id="KW-0472">Membrane</keyword>
<dbReference type="InterPro" id="IPR002645">
    <property type="entry name" value="STAS_dom"/>
</dbReference>
<evidence type="ECO:0000256" key="2">
    <source>
        <dbReference type="ARBA" id="ARBA00022692"/>
    </source>
</evidence>
<dbReference type="EMBL" id="VITN01000010">
    <property type="protein sequence ID" value="TWB18457.1"/>
    <property type="molecule type" value="Genomic_DNA"/>
</dbReference>
<organism evidence="7 8">
    <name type="scientific">Nitrospirillum amazonense</name>
    <dbReference type="NCBI Taxonomy" id="28077"/>
    <lineage>
        <taxon>Bacteria</taxon>
        <taxon>Pseudomonadati</taxon>
        <taxon>Pseudomonadota</taxon>
        <taxon>Alphaproteobacteria</taxon>
        <taxon>Rhodospirillales</taxon>
        <taxon>Azospirillaceae</taxon>
        <taxon>Nitrospirillum</taxon>
    </lineage>
</organism>
<feature type="transmembrane region" description="Helical" evidence="5">
    <location>
        <begin position="35"/>
        <end position="56"/>
    </location>
</feature>
<dbReference type="InterPro" id="IPR036513">
    <property type="entry name" value="STAS_dom_sf"/>
</dbReference>
<dbReference type="GO" id="GO:0016020">
    <property type="term" value="C:membrane"/>
    <property type="evidence" value="ECO:0007669"/>
    <property type="project" value="UniProtKB-SubCell"/>
</dbReference>
<accession>A0A560FA11</accession>
<dbReference type="GO" id="GO:0055085">
    <property type="term" value="P:transmembrane transport"/>
    <property type="evidence" value="ECO:0007669"/>
    <property type="project" value="InterPro"/>
</dbReference>
<dbReference type="OrthoDB" id="9769739at2"/>
<evidence type="ECO:0000259" key="6">
    <source>
        <dbReference type="PROSITE" id="PS50801"/>
    </source>
</evidence>
<dbReference type="InterPro" id="IPR001902">
    <property type="entry name" value="SLC26A/SulP_fam"/>
</dbReference>
<comment type="caution">
    <text evidence="7">The sequence shown here is derived from an EMBL/GenBank/DDBJ whole genome shotgun (WGS) entry which is preliminary data.</text>
</comment>
<dbReference type="Proteomes" id="UP000319859">
    <property type="component" value="Unassembled WGS sequence"/>
</dbReference>
<feature type="transmembrane region" description="Helical" evidence="5">
    <location>
        <begin position="459"/>
        <end position="479"/>
    </location>
</feature>
<evidence type="ECO:0000256" key="5">
    <source>
        <dbReference type="SAM" id="Phobius"/>
    </source>
</evidence>
<comment type="subcellular location">
    <subcellularLocation>
        <location evidence="1">Membrane</location>
        <topology evidence="1">Multi-pass membrane protein</topology>
    </subcellularLocation>
</comment>
<proteinExistence type="predicted"/>
<dbReference type="Gene3D" id="3.30.750.24">
    <property type="entry name" value="STAS domain"/>
    <property type="match status" value="1"/>
</dbReference>
<dbReference type="SUPFAM" id="SSF52091">
    <property type="entry name" value="SpoIIaa-like"/>
    <property type="match status" value="1"/>
</dbReference>
<dbReference type="RefSeq" id="WP_145751061.1">
    <property type="nucleotide sequence ID" value="NZ_VITN01000010.1"/>
</dbReference>
<feature type="transmembrane region" description="Helical" evidence="5">
    <location>
        <begin position="63"/>
        <end position="82"/>
    </location>
</feature>
<dbReference type="PANTHER" id="PTHR11814">
    <property type="entry name" value="SULFATE TRANSPORTER"/>
    <property type="match status" value="1"/>
</dbReference>
<dbReference type="Pfam" id="PF00916">
    <property type="entry name" value="Sulfate_transp"/>
    <property type="match status" value="1"/>
</dbReference>
<evidence type="ECO:0000256" key="4">
    <source>
        <dbReference type="ARBA" id="ARBA00023136"/>
    </source>
</evidence>